<proteinExistence type="predicted"/>
<comment type="caution">
    <text evidence="2">The sequence shown here is derived from an EMBL/GenBank/DDBJ whole genome shotgun (WGS) entry which is preliminary data.</text>
</comment>
<feature type="compositionally biased region" description="Low complexity" evidence="1">
    <location>
        <begin position="413"/>
        <end position="425"/>
    </location>
</feature>
<feature type="region of interest" description="Disordered" evidence="1">
    <location>
        <begin position="1"/>
        <end position="87"/>
    </location>
</feature>
<feature type="compositionally biased region" description="Basic residues" evidence="1">
    <location>
        <begin position="345"/>
        <end position="355"/>
    </location>
</feature>
<dbReference type="AlphaFoldDB" id="A0A9P9AD80"/>
<feature type="compositionally biased region" description="Polar residues" evidence="1">
    <location>
        <begin position="389"/>
        <end position="408"/>
    </location>
</feature>
<evidence type="ECO:0000313" key="2">
    <source>
        <dbReference type="EMBL" id="KAH6692279.1"/>
    </source>
</evidence>
<dbReference type="EMBL" id="JAGSXJ010000004">
    <property type="protein sequence ID" value="KAH6692279.1"/>
    <property type="molecule type" value="Genomic_DNA"/>
</dbReference>
<sequence>MATISVRVPNGVTMEDNPVTPPDHNSIVESSQITLPSTEVPASPMDPSDSFKTENNDDRRHSVTVIPSSLTPPPSSQAPTHNRNGTLPSAILVSHHSNLYSPPATVGALDTRRGSGPVDDYTPPDPQQVLEASADELRAMLQTSIAEHARLKMETAHHKLQYNLLSLQADEDAKRAEVEHEMTRREVDALRTAEYSVQARREMSAATESAQLKYLHMKGVFEDVYAENQSLEHRLRAAKKLLADQRDEISYLLEDRDMLLNRISENREHFYKLCSPGGIFHGALTPKQHAVSTPQQQQRTAARQTPRSAGRAADPGQESMAALLQALSQDNNSAPTTPTSVTRPTQHRLASKHTRNTQSLSSLPVQSASRPVGRDGLLPAVDLVPQPVQDFTPNMKNFSLRSPLNRRQPSPKPATAAAAAAAPGASLKSRESTISAGDDNEELARQALQSVAKSASFLSQLSRGSQGPRRPLPNRDDDDDEEVSASQASRAASDMLRRDPRESFEVAASRDVTPGLIEKNARLQSRLLPDTAKNGGEKRKLSSGAPVPEGQGSPPKKMRTGAQTDASKVGLGIQFGQR</sequence>
<feature type="compositionally biased region" description="Polar residues" evidence="1">
    <location>
        <begin position="27"/>
        <end position="37"/>
    </location>
</feature>
<feature type="region of interest" description="Disordered" evidence="1">
    <location>
        <begin position="387"/>
        <end position="436"/>
    </location>
</feature>
<feature type="compositionally biased region" description="Polar residues" evidence="1">
    <location>
        <begin position="356"/>
        <end position="369"/>
    </location>
</feature>
<name>A0A9P9AD80_9PEZI</name>
<feature type="compositionally biased region" description="Polar residues" evidence="1">
    <location>
        <begin position="77"/>
        <end position="87"/>
    </location>
</feature>
<reference evidence="2" key="1">
    <citation type="journal article" date="2021" name="Nat. Commun.">
        <title>Genetic determinants of endophytism in the Arabidopsis root mycobiome.</title>
        <authorList>
            <person name="Mesny F."/>
            <person name="Miyauchi S."/>
            <person name="Thiergart T."/>
            <person name="Pickel B."/>
            <person name="Atanasova L."/>
            <person name="Karlsson M."/>
            <person name="Huettel B."/>
            <person name="Barry K.W."/>
            <person name="Haridas S."/>
            <person name="Chen C."/>
            <person name="Bauer D."/>
            <person name="Andreopoulos W."/>
            <person name="Pangilinan J."/>
            <person name="LaButti K."/>
            <person name="Riley R."/>
            <person name="Lipzen A."/>
            <person name="Clum A."/>
            <person name="Drula E."/>
            <person name="Henrissat B."/>
            <person name="Kohler A."/>
            <person name="Grigoriev I.V."/>
            <person name="Martin F.M."/>
            <person name="Hacquard S."/>
        </authorList>
    </citation>
    <scope>NUCLEOTIDE SEQUENCE</scope>
    <source>
        <strain evidence="2">MPI-SDFR-AT-0117</strain>
    </source>
</reference>
<accession>A0A9P9AD80</accession>
<feature type="compositionally biased region" description="Low complexity" evidence="1">
    <location>
        <begin position="292"/>
        <end position="309"/>
    </location>
</feature>
<keyword evidence="3" id="KW-1185">Reference proteome</keyword>
<feature type="region of interest" description="Disordered" evidence="1">
    <location>
        <begin position="330"/>
        <end position="373"/>
    </location>
</feature>
<protein>
    <recommendedName>
        <fullName evidence="4">FAD-dependent oxidoreductase-like enzyme</fullName>
    </recommendedName>
</protein>
<feature type="compositionally biased region" description="Polar residues" evidence="1">
    <location>
        <begin position="330"/>
        <end position="344"/>
    </location>
</feature>
<evidence type="ECO:0000256" key="1">
    <source>
        <dbReference type="SAM" id="MobiDB-lite"/>
    </source>
</evidence>
<evidence type="ECO:0008006" key="4">
    <source>
        <dbReference type="Google" id="ProtNLM"/>
    </source>
</evidence>
<feature type="region of interest" description="Disordered" evidence="1">
    <location>
        <begin position="458"/>
        <end position="578"/>
    </location>
</feature>
<feature type="compositionally biased region" description="Basic and acidic residues" evidence="1">
    <location>
        <begin position="495"/>
        <end position="504"/>
    </location>
</feature>
<feature type="region of interest" description="Disordered" evidence="1">
    <location>
        <begin position="287"/>
        <end position="316"/>
    </location>
</feature>
<gene>
    <name evidence="2" type="ORF">F5X68DRAFT_200563</name>
</gene>
<evidence type="ECO:0000313" key="3">
    <source>
        <dbReference type="Proteomes" id="UP000770015"/>
    </source>
</evidence>
<dbReference type="Proteomes" id="UP000770015">
    <property type="component" value="Unassembled WGS sequence"/>
</dbReference>
<feature type="compositionally biased region" description="Basic and acidic residues" evidence="1">
    <location>
        <begin position="49"/>
        <end position="61"/>
    </location>
</feature>
<organism evidence="2 3">
    <name type="scientific">Plectosphaerella plurivora</name>
    <dbReference type="NCBI Taxonomy" id="936078"/>
    <lineage>
        <taxon>Eukaryota</taxon>
        <taxon>Fungi</taxon>
        <taxon>Dikarya</taxon>
        <taxon>Ascomycota</taxon>
        <taxon>Pezizomycotina</taxon>
        <taxon>Sordariomycetes</taxon>
        <taxon>Hypocreomycetidae</taxon>
        <taxon>Glomerellales</taxon>
        <taxon>Plectosphaerellaceae</taxon>
        <taxon>Plectosphaerella</taxon>
    </lineage>
</organism>
<dbReference type="OrthoDB" id="5404651at2759"/>